<evidence type="ECO:0000313" key="10">
    <source>
        <dbReference type="EMBL" id="CAE6536748.1"/>
    </source>
</evidence>
<dbReference type="SUPFAM" id="SSF48056">
    <property type="entry name" value="Di-copper centre-containing domain"/>
    <property type="match status" value="1"/>
</dbReference>
<feature type="domain" description="Tyrosinase copper-binding" evidence="9">
    <location>
        <begin position="368"/>
        <end position="379"/>
    </location>
</feature>
<evidence type="ECO:0000256" key="1">
    <source>
        <dbReference type="ARBA" id="ARBA00009928"/>
    </source>
</evidence>
<dbReference type="PROSITE" id="PS00498">
    <property type="entry name" value="TYROSINASE_2"/>
    <property type="match status" value="1"/>
</dbReference>
<evidence type="ECO:0000256" key="2">
    <source>
        <dbReference type="ARBA" id="ARBA00011906"/>
    </source>
</evidence>
<dbReference type="InterPro" id="IPR002227">
    <property type="entry name" value="Tyrosinase_Cu-bd"/>
</dbReference>
<dbReference type="PANTHER" id="PTHR11474:SF76">
    <property type="entry name" value="SHKT DOMAIN-CONTAINING PROTEIN"/>
    <property type="match status" value="1"/>
</dbReference>
<evidence type="ECO:0000256" key="5">
    <source>
        <dbReference type="ARBA" id="ARBA00023101"/>
    </source>
</evidence>
<dbReference type="GO" id="GO:0042438">
    <property type="term" value="P:melanin biosynthetic process"/>
    <property type="evidence" value="ECO:0007669"/>
    <property type="project" value="UniProtKB-KW"/>
</dbReference>
<dbReference type="GO" id="GO:0046872">
    <property type="term" value="F:metal ion binding"/>
    <property type="evidence" value="ECO:0007669"/>
    <property type="project" value="UniProtKB-KW"/>
</dbReference>
<comment type="catalytic activity">
    <reaction evidence="6">
        <text>2 L-dopa + O2 = 2 L-dopaquinone + 2 H2O</text>
        <dbReference type="Rhea" id="RHEA:34287"/>
        <dbReference type="ChEBI" id="CHEBI:15377"/>
        <dbReference type="ChEBI" id="CHEBI:15379"/>
        <dbReference type="ChEBI" id="CHEBI:57504"/>
        <dbReference type="ChEBI" id="CHEBI:57924"/>
        <dbReference type="EC" id="1.14.18.1"/>
    </reaction>
</comment>
<evidence type="ECO:0000259" key="9">
    <source>
        <dbReference type="PROSITE" id="PS00498"/>
    </source>
</evidence>
<comment type="catalytic activity">
    <reaction evidence="7">
        <text>L-tyrosine + O2 = L-dopaquinone + H2O</text>
        <dbReference type="Rhea" id="RHEA:18117"/>
        <dbReference type="ChEBI" id="CHEBI:15377"/>
        <dbReference type="ChEBI" id="CHEBI:15379"/>
        <dbReference type="ChEBI" id="CHEBI:57924"/>
        <dbReference type="ChEBI" id="CHEBI:58315"/>
        <dbReference type="EC" id="1.14.18.1"/>
    </reaction>
</comment>
<evidence type="ECO:0000256" key="7">
    <source>
        <dbReference type="ARBA" id="ARBA00048881"/>
    </source>
</evidence>
<evidence type="ECO:0000256" key="8">
    <source>
        <dbReference type="SAM" id="MobiDB-lite"/>
    </source>
</evidence>
<dbReference type="Pfam" id="PF00264">
    <property type="entry name" value="Tyrosinase"/>
    <property type="match status" value="1"/>
</dbReference>
<keyword evidence="5" id="KW-0470">Melanin biosynthesis</keyword>
<dbReference type="EMBL" id="CAJMXA010004195">
    <property type="protein sequence ID" value="CAE6536748.1"/>
    <property type="molecule type" value="Genomic_DNA"/>
</dbReference>
<dbReference type="EC" id="1.14.18.1" evidence="2"/>
<keyword evidence="4" id="KW-0186">Copper</keyword>
<comment type="caution">
    <text evidence="10">The sequence shown here is derived from an EMBL/GenBank/DDBJ whole genome shotgun (WGS) entry which is preliminary data.</text>
</comment>
<proteinExistence type="inferred from homology"/>
<dbReference type="Gene3D" id="1.10.1280.10">
    <property type="entry name" value="Di-copper center containing domain from catechol oxidase"/>
    <property type="match status" value="1"/>
</dbReference>
<evidence type="ECO:0000313" key="11">
    <source>
        <dbReference type="Proteomes" id="UP000663853"/>
    </source>
</evidence>
<evidence type="ECO:0000256" key="3">
    <source>
        <dbReference type="ARBA" id="ARBA00022723"/>
    </source>
</evidence>
<reference evidence="10" key="1">
    <citation type="submission" date="2021-01" db="EMBL/GenBank/DDBJ databases">
        <authorList>
            <person name="Kaushik A."/>
        </authorList>
    </citation>
    <scope>NUCLEOTIDE SEQUENCE</scope>
    <source>
        <strain evidence="10">AG6-10EEA</strain>
    </source>
</reference>
<accession>A0A8H3DS61</accession>
<sequence length="753" mass="85374">MSADIAEKPKVHSLTSSYATAPYLITGVVIPPPANDGIREGSVGSYDEWMSRTGEGGELPTEASGAREATSYPPPRPPPPPQPFPPPPPRLDIYDLRENEPKQFTLFVLSWGKIMAEDFHPRAASFQEIAILFPSWHRPHLMLLEQIMSDVAHGIASDFASRVKPDQGQEWMKAAQELRLPFWDWTHPRTGGMGIPEFLTTPEIELHMWNEQQETHPNSLAFYRLTHPVDGFSNRYQRNRAHSKPGTAYLREWTRTYRNPNSQAVNVVENYQEINSFLTSERGWKNLTNQVARIFAFPLDIPVNQRANAWDEFSNTTFQSAHRNIAKPNEKNSPYQWSAVSIEQPHNLIHVIVGGIGHMSDSDTASYDPIFYLHHCNVDRLLAFWEHIYPDYTAGTEGFLEPNGFTRTPFTQAGGTWIESENQALDIDSPLWPFRDSTYNYWNSRDTHSLLYHTDPNRPAAIAPYNKYYTYPPIVYEGHEIKIDTDPHALTPLKVRKKQRRYLQDYFHYDAVKAREDSGITLLPGIFSRDAPYSSHETPLPGRKRVQGYREFVVSVSLDPTFVKGSHTLVVLARIPRLLDGIPSQPGVGEAYEIGRVAVFSRGASETCGNCQAQRAARARVRGIVVVPHQVVTKIVQNLGLNKSSKGSEDGSYYNPEKDDESLEVVEDISLCLEAALVLPDGTLHSRLQADPPRDGGSILSGDALPHLELWSSDVYLETDKSPENEKDVPYDFDDWKKHTTLDKVKGRQRYWF</sequence>
<dbReference type="InterPro" id="IPR050316">
    <property type="entry name" value="Tyrosinase/Hemocyanin"/>
</dbReference>
<protein>
    <recommendedName>
        <fullName evidence="2">tyrosinase</fullName>
        <ecNumber evidence="2">1.14.18.1</ecNumber>
    </recommendedName>
</protein>
<dbReference type="PANTHER" id="PTHR11474">
    <property type="entry name" value="TYROSINASE FAMILY MEMBER"/>
    <property type="match status" value="1"/>
</dbReference>
<dbReference type="GO" id="GO:0004503">
    <property type="term" value="F:tyrosinase activity"/>
    <property type="evidence" value="ECO:0007669"/>
    <property type="project" value="UniProtKB-EC"/>
</dbReference>
<comment type="similarity">
    <text evidence="1">Belongs to the tyrosinase family.</text>
</comment>
<dbReference type="PRINTS" id="PR00092">
    <property type="entry name" value="TYROSINASE"/>
</dbReference>
<organism evidence="10 11">
    <name type="scientific">Rhizoctonia solani</name>
    <dbReference type="NCBI Taxonomy" id="456999"/>
    <lineage>
        <taxon>Eukaryota</taxon>
        <taxon>Fungi</taxon>
        <taxon>Dikarya</taxon>
        <taxon>Basidiomycota</taxon>
        <taxon>Agaricomycotina</taxon>
        <taxon>Agaricomycetes</taxon>
        <taxon>Cantharellales</taxon>
        <taxon>Ceratobasidiaceae</taxon>
        <taxon>Rhizoctonia</taxon>
    </lineage>
</organism>
<evidence type="ECO:0000256" key="4">
    <source>
        <dbReference type="ARBA" id="ARBA00023008"/>
    </source>
</evidence>
<evidence type="ECO:0000256" key="6">
    <source>
        <dbReference type="ARBA" id="ARBA00048233"/>
    </source>
</evidence>
<dbReference type="Proteomes" id="UP000663853">
    <property type="component" value="Unassembled WGS sequence"/>
</dbReference>
<feature type="region of interest" description="Disordered" evidence="8">
    <location>
        <begin position="47"/>
        <end position="90"/>
    </location>
</feature>
<keyword evidence="3" id="KW-0479">Metal-binding</keyword>
<feature type="compositionally biased region" description="Pro residues" evidence="8">
    <location>
        <begin position="72"/>
        <end position="90"/>
    </location>
</feature>
<dbReference type="InterPro" id="IPR008922">
    <property type="entry name" value="Di-copper_centre_dom_sf"/>
</dbReference>
<gene>
    <name evidence="10" type="ORF">RDB_LOCUS181675</name>
</gene>
<name>A0A8H3DS61_9AGAM</name>
<dbReference type="AlphaFoldDB" id="A0A8H3DS61"/>